<proteinExistence type="predicted"/>
<dbReference type="Gene3D" id="3.50.50.60">
    <property type="entry name" value="FAD/NAD(P)-binding domain"/>
    <property type="match status" value="1"/>
</dbReference>
<dbReference type="PRINTS" id="PR00420">
    <property type="entry name" value="RNGMNOXGNASE"/>
</dbReference>
<name>A0ABP6P554_9ACTN</name>
<dbReference type="Proteomes" id="UP001499924">
    <property type="component" value="Unassembled WGS sequence"/>
</dbReference>
<gene>
    <name evidence="2" type="ORF">GCM10010531_17450</name>
</gene>
<organism evidence="2 3">
    <name type="scientific">Blastococcus jejuensis</name>
    <dbReference type="NCBI Taxonomy" id="351224"/>
    <lineage>
        <taxon>Bacteria</taxon>
        <taxon>Bacillati</taxon>
        <taxon>Actinomycetota</taxon>
        <taxon>Actinomycetes</taxon>
        <taxon>Geodermatophilales</taxon>
        <taxon>Geodermatophilaceae</taxon>
        <taxon>Blastococcus</taxon>
    </lineage>
</organism>
<dbReference type="InterPro" id="IPR050407">
    <property type="entry name" value="Geranylgeranyl_reductase"/>
</dbReference>
<accession>A0ABP6P554</accession>
<dbReference type="InterPro" id="IPR036188">
    <property type="entry name" value="FAD/NAD-bd_sf"/>
</dbReference>
<keyword evidence="3" id="KW-1185">Reference proteome</keyword>
<dbReference type="PANTHER" id="PTHR42685:SF22">
    <property type="entry name" value="CONDITIONED MEDIUM FACTOR RECEPTOR 1"/>
    <property type="match status" value="1"/>
</dbReference>
<dbReference type="PANTHER" id="PTHR42685">
    <property type="entry name" value="GERANYLGERANYL DIPHOSPHATE REDUCTASE"/>
    <property type="match status" value="1"/>
</dbReference>
<dbReference type="SUPFAM" id="SSF51905">
    <property type="entry name" value="FAD/NAD(P)-binding domain"/>
    <property type="match status" value="1"/>
</dbReference>
<feature type="domain" description="FAD-binding" evidence="1">
    <location>
        <begin position="6"/>
        <end position="334"/>
    </location>
</feature>
<comment type="caution">
    <text evidence="2">The sequence shown here is derived from an EMBL/GenBank/DDBJ whole genome shotgun (WGS) entry which is preliminary data.</text>
</comment>
<dbReference type="InterPro" id="IPR002938">
    <property type="entry name" value="FAD-bd"/>
</dbReference>
<sequence>MSAHFDAIVVGARCAGSPTAMLLARAGHRVLLVDRAAFPSDTLSTHAVHAPGVAALRRWGLLDAVRATGCPPISTYRFDFGFFTIEGTPPPWDGASAGYAPRRYLLDSILVDAAVAAGAELREHFSVQELIVEDGTVTGIVGSGPDGRRVTERARVVIGADGSNSRVARAVGAQEYLEKPRLQYGYYSYWRDLPLDGFNTFVRPDRGWGAFPTNDGLTLVVLGWPYAEAQTFKSDVEGNVLATLELVPEFAERVRAATRVEPFLGGAVRNFLRKPYGPGWALVGDAGYTKDPITAQGISDAFRDAELCAGALDDVLRGRRSFEDAMSGYQMTRDAAVLPLYEFTTQLATLAPPPPEVAQLLAAAARDEDAMDMFAGVVAGTVSPAEFFSPPNIGRIMSAVG</sequence>
<reference evidence="3" key="1">
    <citation type="journal article" date="2019" name="Int. J. Syst. Evol. Microbiol.">
        <title>The Global Catalogue of Microorganisms (GCM) 10K type strain sequencing project: providing services to taxonomists for standard genome sequencing and annotation.</title>
        <authorList>
            <consortium name="The Broad Institute Genomics Platform"/>
            <consortium name="The Broad Institute Genome Sequencing Center for Infectious Disease"/>
            <person name="Wu L."/>
            <person name="Ma J."/>
        </authorList>
    </citation>
    <scope>NUCLEOTIDE SEQUENCE [LARGE SCALE GENOMIC DNA]</scope>
    <source>
        <strain evidence="3">JCM 15614</strain>
    </source>
</reference>
<protein>
    <submittedName>
        <fullName evidence="2">NAD(P)/FAD-dependent oxidoreductase</fullName>
    </submittedName>
</protein>
<dbReference type="EMBL" id="BAAAVV010000003">
    <property type="protein sequence ID" value="GAA3165453.1"/>
    <property type="molecule type" value="Genomic_DNA"/>
</dbReference>
<evidence type="ECO:0000313" key="2">
    <source>
        <dbReference type="EMBL" id="GAA3165453.1"/>
    </source>
</evidence>
<dbReference type="RefSeq" id="WP_344688381.1">
    <property type="nucleotide sequence ID" value="NZ_BAAAVV010000003.1"/>
</dbReference>
<evidence type="ECO:0000259" key="1">
    <source>
        <dbReference type="Pfam" id="PF01494"/>
    </source>
</evidence>
<evidence type="ECO:0000313" key="3">
    <source>
        <dbReference type="Proteomes" id="UP001499924"/>
    </source>
</evidence>
<dbReference type="Pfam" id="PF01494">
    <property type="entry name" value="FAD_binding_3"/>
    <property type="match status" value="1"/>
</dbReference>